<dbReference type="EMBL" id="JBJXBP010000008">
    <property type="protein sequence ID" value="KAL3812387.1"/>
    <property type="molecule type" value="Genomic_DNA"/>
</dbReference>
<proteinExistence type="predicted"/>
<organism evidence="1 2">
    <name type="scientific">Penstemon smallii</name>
    <dbReference type="NCBI Taxonomy" id="265156"/>
    <lineage>
        <taxon>Eukaryota</taxon>
        <taxon>Viridiplantae</taxon>
        <taxon>Streptophyta</taxon>
        <taxon>Embryophyta</taxon>
        <taxon>Tracheophyta</taxon>
        <taxon>Spermatophyta</taxon>
        <taxon>Magnoliopsida</taxon>
        <taxon>eudicotyledons</taxon>
        <taxon>Gunneridae</taxon>
        <taxon>Pentapetalae</taxon>
        <taxon>asterids</taxon>
        <taxon>lamiids</taxon>
        <taxon>Lamiales</taxon>
        <taxon>Plantaginaceae</taxon>
        <taxon>Cheloneae</taxon>
        <taxon>Penstemon</taxon>
    </lineage>
</organism>
<evidence type="ECO:0000313" key="1">
    <source>
        <dbReference type="EMBL" id="KAL3812387.1"/>
    </source>
</evidence>
<evidence type="ECO:0000313" key="2">
    <source>
        <dbReference type="Proteomes" id="UP001634393"/>
    </source>
</evidence>
<protein>
    <submittedName>
        <fullName evidence="1">Uncharacterized protein</fullName>
    </submittedName>
</protein>
<name>A0ABD3RH90_9LAMI</name>
<comment type="caution">
    <text evidence="1">The sequence shown here is derived from an EMBL/GenBank/DDBJ whole genome shotgun (WGS) entry which is preliminary data.</text>
</comment>
<dbReference type="Proteomes" id="UP001634393">
    <property type="component" value="Unassembled WGS sequence"/>
</dbReference>
<sequence length="134" mass="14736">MAIILRLSCKGISTGETFLSNNITAWVCRGYVSVTRPSHKAKFDKETCKKVIDATDTVKDGTKKVVQEVKRMGQVVTDKIANTTGNMMVDVAKKGFEKAAESAEMQKSKDVLDTAKVATEINTFTANRIITKFL</sequence>
<keyword evidence="2" id="KW-1185">Reference proteome</keyword>
<reference evidence="1 2" key="1">
    <citation type="submission" date="2024-12" db="EMBL/GenBank/DDBJ databases">
        <title>The unique morphological basis and parallel evolutionary history of personate flowers in Penstemon.</title>
        <authorList>
            <person name="Depatie T.H."/>
            <person name="Wessinger C.A."/>
        </authorList>
    </citation>
    <scope>NUCLEOTIDE SEQUENCE [LARGE SCALE GENOMIC DNA]</scope>
    <source>
        <strain evidence="1">WTNN_2</strain>
        <tissue evidence="1">Leaf</tissue>
    </source>
</reference>
<accession>A0ABD3RH90</accession>
<dbReference type="AlphaFoldDB" id="A0ABD3RH90"/>
<gene>
    <name evidence="1" type="ORF">ACJIZ3_013655</name>
</gene>